<dbReference type="PANTHER" id="PTHR43014:SF2">
    <property type="entry name" value="MERCURIC REDUCTASE"/>
    <property type="match status" value="1"/>
</dbReference>
<feature type="transmembrane region" description="Helical" evidence="10">
    <location>
        <begin position="197"/>
        <end position="221"/>
    </location>
</feature>
<reference evidence="14 15" key="1">
    <citation type="submission" date="2019-12" db="EMBL/GenBank/DDBJ databases">
        <title>Neisseriaceae gen. nov. sp. Genome sequencing and assembly.</title>
        <authorList>
            <person name="Liu Z."/>
            <person name="Li A."/>
        </authorList>
    </citation>
    <scope>NUCLEOTIDE SEQUENCE [LARGE SCALE GENOMIC DNA]</scope>
    <source>
        <strain evidence="14 15">B2N2-7</strain>
    </source>
</reference>
<keyword evidence="10" id="KW-0472">Membrane</keyword>
<comment type="cofactor">
    <cofactor evidence="1">
        <name>FAD</name>
        <dbReference type="ChEBI" id="CHEBI:57692"/>
    </cofactor>
</comment>
<dbReference type="Pfam" id="PF09335">
    <property type="entry name" value="VTT_dom"/>
    <property type="match status" value="1"/>
</dbReference>
<dbReference type="FunFam" id="3.30.390.30:FF:000001">
    <property type="entry name" value="Dihydrolipoyl dehydrogenase"/>
    <property type="match status" value="1"/>
</dbReference>
<evidence type="ECO:0000256" key="6">
    <source>
        <dbReference type="ARBA" id="ARBA00023002"/>
    </source>
</evidence>
<dbReference type="InterPro" id="IPR036188">
    <property type="entry name" value="FAD/NAD-bd_sf"/>
</dbReference>
<keyword evidence="4 9" id="KW-0274">FAD</keyword>
<feature type="domain" description="Pyridine nucleotide-disulphide oxidoreductase dimerisation" evidence="11">
    <location>
        <begin position="576"/>
        <end position="680"/>
    </location>
</feature>
<feature type="domain" description="VTT" evidence="13">
    <location>
        <begin position="71"/>
        <end position="187"/>
    </location>
</feature>
<dbReference type="PRINTS" id="PR00411">
    <property type="entry name" value="PNDRDTASEI"/>
</dbReference>
<feature type="transmembrane region" description="Helical" evidence="10">
    <location>
        <begin position="138"/>
        <end position="159"/>
    </location>
</feature>
<evidence type="ECO:0000259" key="12">
    <source>
        <dbReference type="Pfam" id="PF07992"/>
    </source>
</evidence>
<dbReference type="AlphaFoldDB" id="A0A845BNX9"/>
<evidence type="ECO:0000256" key="7">
    <source>
        <dbReference type="ARBA" id="ARBA00023157"/>
    </source>
</evidence>
<dbReference type="Pfam" id="PF02852">
    <property type="entry name" value="Pyr_redox_dim"/>
    <property type="match status" value="1"/>
</dbReference>
<dbReference type="Pfam" id="PF07992">
    <property type="entry name" value="Pyr_redox_2"/>
    <property type="match status" value="1"/>
</dbReference>
<keyword evidence="10" id="KW-1133">Transmembrane helix</keyword>
<keyword evidence="6 9" id="KW-0560">Oxidoreductase</keyword>
<evidence type="ECO:0000259" key="11">
    <source>
        <dbReference type="Pfam" id="PF02852"/>
    </source>
</evidence>
<keyword evidence="15" id="KW-1185">Reference proteome</keyword>
<evidence type="ECO:0000259" key="13">
    <source>
        <dbReference type="Pfam" id="PF09335"/>
    </source>
</evidence>
<dbReference type="InterPro" id="IPR012999">
    <property type="entry name" value="Pyr_OxRdtase_I_AS"/>
</dbReference>
<sequence length="714" mass="76570">MSKHAFLRLALILALCALVAAFFALGGSEWLSLERIHAHLGQWRSAVEAHYFAGVAIYFALYVLATALSLPGATLLTLLGGALFGLTAGTLIISFASTLGATLAFLSARYLLRDSVERRFAKTMSTVNAGISQEGKSYLFGLRLAPLFPFFVVNLVMGLTRMRVSTYAWVSQLGMLPATLVYVNAGEQLGTLQSISGILSPLMLASFILLAILPLTSSALLRRYRRQARLRHWTKPKRFDTNLVVIGGGAAGLVASYIAAAAGARVALIEAREMGGDCLNTGCIPSKALIRSARLAHEARHAADYGLSGSLQAPFSEVMARVKRVIARVAPHDSIERYTALGVECIQGKAQIISPWQVKVGERTLNTRAIIIATGAAPAIPSIPGLDACEPLTSETLWSLSTLPGHLLVIGGGAIGCEMSQAFARLGSRVTLLEAGAQLLPRDDIDTASSISAALQADGVNVVCHATLHQFSQANGHKQLSYSQQGQAHTVAFDQVLLATGRKARLSGFGLEQLGLLEDGKLILDDTLATRMPHIFACGDVAGPYQFTHMAAQQGWIAATNALQSLRRFKSDHSLVPMAVFTSPEAARIGLNENEAQAQGIAYETTRLDLAELDRAIADEANHGFIKVLTAKGSDRILGVSIVAEHAADMLAEWTLAMKHGLGLKKVLATVHGYPTWMEGNKAVAGLWQQAHTPAWALRLARWFLRRACHNPQL</sequence>
<evidence type="ECO:0000256" key="8">
    <source>
        <dbReference type="ARBA" id="ARBA00023284"/>
    </source>
</evidence>
<gene>
    <name evidence="14" type="ORF">GQF02_08960</name>
</gene>
<dbReference type="InterPro" id="IPR016156">
    <property type="entry name" value="FAD/NAD-linked_Rdtase_dimer_sf"/>
</dbReference>
<organism evidence="14 15">
    <name type="scientific">Craterilacuibacter sinensis</name>
    <dbReference type="NCBI Taxonomy" id="2686017"/>
    <lineage>
        <taxon>Bacteria</taxon>
        <taxon>Pseudomonadati</taxon>
        <taxon>Pseudomonadota</taxon>
        <taxon>Betaproteobacteria</taxon>
        <taxon>Neisseriales</taxon>
        <taxon>Neisseriaceae</taxon>
        <taxon>Craterilacuibacter</taxon>
    </lineage>
</organism>
<dbReference type="GO" id="GO:0050660">
    <property type="term" value="F:flavin adenine dinucleotide binding"/>
    <property type="evidence" value="ECO:0007669"/>
    <property type="project" value="TreeGrafter"/>
</dbReference>
<keyword evidence="3 9" id="KW-0285">Flavoprotein</keyword>
<dbReference type="PROSITE" id="PS00076">
    <property type="entry name" value="PYRIDINE_REDOX_1"/>
    <property type="match status" value="1"/>
</dbReference>
<dbReference type="GO" id="GO:0003955">
    <property type="term" value="F:NAD(P)H dehydrogenase (quinone) activity"/>
    <property type="evidence" value="ECO:0007669"/>
    <property type="project" value="TreeGrafter"/>
</dbReference>
<dbReference type="PRINTS" id="PR00368">
    <property type="entry name" value="FADPNR"/>
</dbReference>
<dbReference type="InterPro" id="IPR023753">
    <property type="entry name" value="FAD/NAD-binding_dom"/>
</dbReference>
<keyword evidence="10" id="KW-0812">Transmembrane</keyword>
<comment type="caution">
    <text evidence="14">The sequence shown here is derived from an EMBL/GenBank/DDBJ whole genome shotgun (WGS) entry which is preliminary data.</text>
</comment>
<dbReference type="SUPFAM" id="SSF51905">
    <property type="entry name" value="FAD/NAD(P)-binding domain"/>
    <property type="match status" value="1"/>
</dbReference>
<keyword evidence="5" id="KW-0521">NADP</keyword>
<feature type="transmembrane region" description="Helical" evidence="10">
    <location>
        <begin position="50"/>
        <end position="70"/>
    </location>
</feature>
<evidence type="ECO:0000256" key="2">
    <source>
        <dbReference type="ARBA" id="ARBA00007532"/>
    </source>
</evidence>
<dbReference type="InterPro" id="IPR032816">
    <property type="entry name" value="VTT_dom"/>
</dbReference>
<evidence type="ECO:0000256" key="3">
    <source>
        <dbReference type="ARBA" id="ARBA00022630"/>
    </source>
</evidence>
<evidence type="ECO:0000256" key="9">
    <source>
        <dbReference type="RuleBase" id="RU003691"/>
    </source>
</evidence>
<dbReference type="Gene3D" id="3.30.390.30">
    <property type="match status" value="1"/>
</dbReference>
<dbReference type="GO" id="GO:0016668">
    <property type="term" value="F:oxidoreductase activity, acting on a sulfur group of donors, NAD(P) as acceptor"/>
    <property type="evidence" value="ECO:0007669"/>
    <property type="project" value="InterPro"/>
</dbReference>
<evidence type="ECO:0000256" key="10">
    <source>
        <dbReference type="SAM" id="Phobius"/>
    </source>
</evidence>
<dbReference type="Gene3D" id="3.50.50.60">
    <property type="entry name" value="FAD/NAD(P)-binding domain"/>
    <property type="match status" value="2"/>
</dbReference>
<evidence type="ECO:0000313" key="14">
    <source>
        <dbReference type="EMBL" id="MXR37100.1"/>
    </source>
</evidence>
<dbReference type="EMBL" id="WSSB01000007">
    <property type="protein sequence ID" value="MXR37100.1"/>
    <property type="molecule type" value="Genomic_DNA"/>
</dbReference>
<proteinExistence type="inferred from homology"/>
<dbReference type="SUPFAM" id="SSF55424">
    <property type="entry name" value="FAD/NAD-linked reductases, dimerisation (C-terminal) domain"/>
    <property type="match status" value="1"/>
</dbReference>
<comment type="similarity">
    <text evidence="2 9">Belongs to the class-I pyridine nucleotide-disulfide oxidoreductase family.</text>
</comment>
<name>A0A845BNX9_9NEIS</name>
<dbReference type="InterPro" id="IPR004099">
    <property type="entry name" value="Pyr_nucl-diS_OxRdtase_dimer"/>
</dbReference>
<keyword evidence="7" id="KW-1015">Disulfide bond</keyword>
<dbReference type="Proteomes" id="UP000467214">
    <property type="component" value="Unassembled WGS sequence"/>
</dbReference>
<evidence type="ECO:0000256" key="4">
    <source>
        <dbReference type="ARBA" id="ARBA00022827"/>
    </source>
</evidence>
<evidence type="ECO:0000256" key="5">
    <source>
        <dbReference type="ARBA" id="ARBA00022857"/>
    </source>
</evidence>
<accession>A0A845BNX9</accession>
<evidence type="ECO:0000256" key="1">
    <source>
        <dbReference type="ARBA" id="ARBA00001974"/>
    </source>
</evidence>
<dbReference type="RefSeq" id="WP_124734582.1">
    <property type="nucleotide sequence ID" value="NZ_WSSB01000007.1"/>
</dbReference>
<feature type="domain" description="FAD/NAD(P)-binding" evidence="12">
    <location>
        <begin position="242"/>
        <end position="555"/>
    </location>
</feature>
<protein>
    <submittedName>
        <fullName evidence="14">NAD(P)-binding protein</fullName>
    </submittedName>
</protein>
<feature type="transmembrane region" description="Helical" evidence="10">
    <location>
        <begin position="242"/>
        <end position="264"/>
    </location>
</feature>
<dbReference type="PANTHER" id="PTHR43014">
    <property type="entry name" value="MERCURIC REDUCTASE"/>
    <property type="match status" value="1"/>
</dbReference>
<feature type="transmembrane region" description="Helical" evidence="10">
    <location>
        <begin position="82"/>
        <end position="106"/>
    </location>
</feature>
<keyword evidence="8 9" id="KW-0676">Redox-active center</keyword>
<evidence type="ECO:0000313" key="15">
    <source>
        <dbReference type="Proteomes" id="UP000467214"/>
    </source>
</evidence>